<feature type="domain" description="Amidase" evidence="2">
    <location>
        <begin position="4"/>
        <end position="143"/>
    </location>
</feature>
<comment type="similarity">
    <text evidence="1">Belongs to the amidase family.</text>
</comment>
<dbReference type="AlphaFoldDB" id="A0A1G8D0M2"/>
<gene>
    <name evidence="3" type="ORF">SAMN05216377_12421</name>
</gene>
<dbReference type="SUPFAM" id="SSF75304">
    <property type="entry name" value="Amidase signature (AS) enzymes"/>
    <property type="match status" value="1"/>
</dbReference>
<reference evidence="3 4" key="1">
    <citation type="submission" date="2016-10" db="EMBL/GenBank/DDBJ databases">
        <authorList>
            <person name="de Groot N.N."/>
        </authorList>
    </citation>
    <scope>NUCLEOTIDE SEQUENCE [LARGE SCALE GENOMIC DNA]</scope>
    <source>
        <strain evidence="3 4">CGMCC 4.3143</strain>
    </source>
</reference>
<dbReference type="InterPro" id="IPR036928">
    <property type="entry name" value="AS_sf"/>
</dbReference>
<dbReference type="EMBL" id="FNBE01000024">
    <property type="protein sequence ID" value="SDH51212.1"/>
    <property type="molecule type" value="Genomic_DNA"/>
</dbReference>
<evidence type="ECO:0000313" key="3">
    <source>
        <dbReference type="EMBL" id="SDH51212.1"/>
    </source>
</evidence>
<accession>A0A1G8D0M2</accession>
<organism evidence="3 4">
    <name type="scientific">Pseudonocardia oroxyli</name>
    <dbReference type="NCBI Taxonomy" id="366584"/>
    <lineage>
        <taxon>Bacteria</taxon>
        <taxon>Bacillati</taxon>
        <taxon>Actinomycetota</taxon>
        <taxon>Actinomycetes</taxon>
        <taxon>Pseudonocardiales</taxon>
        <taxon>Pseudonocardiaceae</taxon>
        <taxon>Pseudonocardia</taxon>
    </lineage>
</organism>
<protein>
    <submittedName>
        <fullName evidence="3">Amidase</fullName>
    </submittedName>
</protein>
<dbReference type="STRING" id="366584.SAMN05216377_12421"/>
<proteinExistence type="inferred from homology"/>
<dbReference type="Proteomes" id="UP000198967">
    <property type="component" value="Unassembled WGS sequence"/>
</dbReference>
<sequence>MRITLDRIARASENAVVTVAADRALDEAARRDGELASSRPVGSLHGVPFTVKDAIETAGIPSTAGAPELRTHVPVEDAPAVRRLREAGAVLVGKINCSMWSADLETHNPVFGVTRNPWDHTRTSGGSSGASAVAVATGLTAFDPGPT</sequence>
<dbReference type="Gene3D" id="3.90.1300.10">
    <property type="entry name" value="Amidase signature (AS) domain"/>
    <property type="match status" value="1"/>
</dbReference>
<name>A0A1G8D0M2_PSEOR</name>
<keyword evidence="4" id="KW-1185">Reference proteome</keyword>
<dbReference type="PANTHER" id="PTHR11895:SF7">
    <property type="entry name" value="GLUTAMYL-TRNA(GLN) AMIDOTRANSFERASE SUBUNIT A, MITOCHONDRIAL"/>
    <property type="match status" value="1"/>
</dbReference>
<dbReference type="GO" id="GO:0003824">
    <property type="term" value="F:catalytic activity"/>
    <property type="evidence" value="ECO:0007669"/>
    <property type="project" value="InterPro"/>
</dbReference>
<dbReference type="PANTHER" id="PTHR11895">
    <property type="entry name" value="TRANSAMIDASE"/>
    <property type="match status" value="1"/>
</dbReference>
<dbReference type="Pfam" id="PF01425">
    <property type="entry name" value="Amidase"/>
    <property type="match status" value="1"/>
</dbReference>
<dbReference type="RefSeq" id="WP_176921588.1">
    <property type="nucleotide sequence ID" value="NZ_FNBE01000024.1"/>
</dbReference>
<dbReference type="InterPro" id="IPR023631">
    <property type="entry name" value="Amidase_dom"/>
</dbReference>
<evidence type="ECO:0000313" key="4">
    <source>
        <dbReference type="Proteomes" id="UP000198967"/>
    </source>
</evidence>
<evidence type="ECO:0000259" key="2">
    <source>
        <dbReference type="Pfam" id="PF01425"/>
    </source>
</evidence>
<dbReference type="InterPro" id="IPR000120">
    <property type="entry name" value="Amidase"/>
</dbReference>
<evidence type="ECO:0000256" key="1">
    <source>
        <dbReference type="ARBA" id="ARBA00009199"/>
    </source>
</evidence>